<reference evidence="3" key="1">
    <citation type="submission" date="2021-02" db="EMBL/GenBank/DDBJ databases">
        <authorList>
            <person name="Steward A R."/>
        </authorList>
    </citation>
    <scope>NUCLEOTIDE SEQUENCE</scope>
</reference>
<dbReference type="Gene3D" id="3.30.420.10">
    <property type="entry name" value="Ribonuclease H-like superfamily/Ribonuclease H"/>
    <property type="match status" value="1"/>
</dbReference>
<keyword evidence="4" id="KW-1185">Reference proteome</keyword>
<dbReference type="InterPro" id="IPR036397">
    <property type="entry name" value="RNaseH_sf"/>
</dbReference>
<comment type="caution">
    <text evidence="3">The sequence shown here is derived from an EMBL/GenBank/DDBJ whole genome shotgun (WGS) entry which is preliminary data.</text>
</comment>
<evidence type="ECO:0000313" key="4">
    <source>
        <dbReference type="Proteomes" id="UP000663880"/>
    </source>
</evidence>
<dbReference type="AlphaFoldDB" id="A0A821X6Z3"/>
<dbReference type="OrthoDB" id="2266637at2759"/>
<evidence type="ECO:0000313" key="3">
    <source>
        <dbReference type="EMBL" id="CAF4935556.1"/>
    </source>
</evidence>
<dbReference type="GO" id="GO:0003676">
    <property type="term" value="F:nucleic acid binding"/>
    <property type="evidence" value="ECO:0007669"/>
    <property type="project" value="InterPro"/>
</dbReference>
<feature type="compositionally biased region" description="Polar residues" evidence="1">
    <location>
        <begin position="11"/>
        <end position="23"/>
    </location>
</feature>
<dbReference type="EMBL" id="CAJOBZ010000064">
    <property type="protein sequence ID" value="CAF4935556.1"/>
    <property type="molecule type" value="Genomic_DNA"/>
</dbReference>
<evidence type="ECO:0000259" key="2">
    <source>
        <dbReference type="Pfam" id="PF13358"/>
    </source>
</evidence>
<feature type="region of interest" description="Disordered" evidence="1">
    <location>
        <begin position="1"/>
        <end position="23"/>
    </location>
</feature>
<feature type="domain" description="Tc1-like transposase DDE" evidence="2">
    <location>
        <begin position="197"/>
        <end position="331"/>
    </location>
</feature>
<accession>A0A821X6Z3</accession>
<dbReference type="Pfam" id="PF13358">
    <property type="entry name" value="DDE_3"/>
    <property type="match status" value="1"/>
</dbReference>
<organism evidence="3 4">
    <name type="scientific">Pieris macdunnoughi</name>
    <dbReference type="NCBI Taxonomy" id="345717"/>
    <lineage>
        <taxon>Eukaryota</taxon>
        <taxon>Metazoa</taxon>
        <taxon>Ecdysozoa</taxon>
        <taxon>Arthropoda</taxon>
        <taxon>Hexapoda</taxon>
        <taxon>Insecta</taxon>
        <taxon>Pterygota</taxon>
        <taxon>Neoptera</taxon>
        <taxon>Endopterygota</taxon>
        <taxon>Lepidoptera</taxon>
        <taxon>Glossata</taxon>
        <taxon>Ditrysia</taxon>
        <taxon>Papilionoidea</taxon>
        <taxon>Pieridae</taxon>
        <taxon>Pierinae</taxon>
        <taxon>Pieris</taxon>
    </lineage>
</organism>
<gene>
    <name evidence="3" type="ORF">PMACD_LOCUS14232</name>
</gene>
<name>A0A821X6Z3_9NEOP</name>
<sequence>MTSFEDGEHPQPSTSASVATDTIKLSTPGKKRKKYKKKIDLDNFDLCAIRSLVESFYTTRKEIPTLKKILTIAKRELNFPGQKDALRNILINDLGYSFKKCKRKRDFLVQRPEIAAWRAKYLRRLKENDERGAEKKPVTFIDETWIHSHYTVSKCWQNSSDSSVRINHSPGQRWIVVHAGNENGFIQGAELLYKCKSTTGDYHDEMDASNFTKWIKEKLIPNLPPNGIIVMDNAPYHSKQANKPPNFSARKNEMQTWLQEHNIEFDDKMTKRELYMLIQRNKPEKVYFIDEIFRAHGHEVLRLPPYHCDLNPIEYVWNLMKQRVADKNIDQSEKDIERLTKAAIQSITPEDWKKECNHVDRLRDKFWHNDRLYEHEERELIISLGGEDSDSETEDNILSDNIEDDENDSATMSGVEAFLE</sequence>
<dbReference type="Proteomes" id="UP000663880">
    <property type="component" value="Unassembled WGS sequence"/>
</dbReference>
<dbReference type="InterPro" id="IPR038717">
    <property type="entry name" value="Tc1-like_DDE_dom"/>
</dbReference>
<proteinExistence type="predicted"/>
<evidence type="ECO:0000256" key="1">
    <source>
        <dbReference type="SAM" id="MobiDB-lite"/>
    </source>
</evidence>
<protein>
    <recommendedName>
        <fullName evidence="2">Tc1-like transposase DDE domain-containing protein</fullName>
    </recommendedName>
</protein>
<feature type="compositionally biased region" description="Acidic residues" evidence="1">
    <location>
        <begin position="387"/>
        <end position="408"/>
    </location>
</feature>
<dbReference type="PANTHER" id="PTHR33939">
    <property type="entry name" value="PROTEIN CBG22215"/>
    <property type="match status" value="1"/>
</dbReference>
<feature type="region of interest" description="Disordered" evidence="1">
    <location>
        <begin position="383"/>
        <end position="420"/>
    </location>
</feature>
<dbReference type="PANTHER" id="PTHR33939:SF1">
    <property type="entry name" value="DUF4371 DOMAIN-CONTAINING PROTEIN"/>
    <property type="match status" value="1"/>
</dbReference>